<comment type="caution">
    <text evidence="1">The sequence shown here is derived from an EMBL/GenBank/DDBJ whole genome shotgun (WGS) entry which is preliminary data.</text>
</comment>
<evidence type="ECO:0000313" key="1">
    <source>
        <dbReference type="EMBL" id="VCW69995.1"/>
    </source>
</evidence>
<name>A0A9X9LK59_GULGU</name>
<feature type="non-terminal residue" evidence="1">
    <location>
        <position position="1"/>
    </location>
</feature>
<dbReference type="Proteomes" id="UP000269945">
    <property type="component" value="Unassembled WGS sequence"/>
</dbReference>
<proteinExistence type="predicted"/>
<accession>A0A9X9LK59</accession>
<reference evidence="1 2" key="1">
    <citation type="submission" date="2018-10" db="EMBL/GenBank/DDBJ databases">
        <authorList>
            <person name="Ekblom R."/>
            <person name="Jareborg N."/>
        </authorList>
    </citation>
    <scope>NUCLEOTIDE SEQUENCE [LARGE SCALE GENOMIC DNA]</scope>
    <source>
        <tissue evidence="1">Muscle</tissue>
    </source>
</reference>
<feature type="non-terminal residue" evidence="1">
    <location>
        <position position="75"/>
    </location>
</feature>
<dbReference type="EMBL" id="CYRY02005566">
    <property type="protein sequence ID" value="VCW69995.1"/>
    <property type="molecule type" value="Genomic_DNA"/>
</dbReference>
<evidence type="ECO:0000313" key="2">
    <source>
        <dbReference type="Proteomes" id="UP000269945"/>
    </source>
</evidence>
<keyword evidence="2" id="KW-1185">Reference proteome</keyword>
<sequence length="75" mass="8095">GDPLAQPLLLRLLPHGQLVPSLACRHTVWGHRLHRLLLGRKSGVHRAGDGDDGLAGEDADAARGIFGWTSGRRGW</sequence>
<gene>
    <name evidence="1" type="ORF">BN2614_LOCUS2</name>
</gene>
<organism evidence="1 2">
    <name type="scientific">Gulo gulo</name>
    <name type="common">Wolverine</name>
    <name type="synonym">Gluton</name>
    <dbReference type="NCBI Taxonomy" id="48420"/>
    <lineage>
        <taxon>Eukaryota</taxon>
        <taxon>Metazoa</taxon>
        <taxon>Chordata</taxon>
        <taxon>Craniata</taxon>
        <taxon>Vertebrata</taxon>
        <taxon>Euteleostomi</taxon>
        <taxon>Mammalia</taxon>
        <taxon>Eutheria</taxon>
        <taxon>Laurasiatheria</taxon>
        <taxon>Carnivora</taxon>
        <taxon>Caniformia</taxon>
        <taxon>Musteloidea</taxon>
        <taxon>Mustelidae</taxon>
        <taxon>Guloninae</taxon>
        <taxon>Gulo</taxon>
    </lineage>
</organism>
<dbReference type="AlphaFoldDB" id="A0A9X9LK59"/>
<protein>
    <submittedName>
        <fullName evidence="1">Uncharacterized protein</fullName>
    </submittedName>
</protein>